<dbReference type="STRING" id="172713.GCA_001705305_02803"/>
<name>A0A222WH40_9BACL</name>
<gene>
    <name evidence="2" type="ORF">B4V02_01615</name>
</gene>
<dbReference type="Proteomes" id="UP000214666">
    <property type="component" value="Chromosome"/>
</dbReference>
<dbReference type="AlphaFoldDB" id="A0A222WH40"/>
<keyword evidence="3" id="KW-1185">Reference proteome</keyword>
<dbReference type="Pfam" id="PF05597">
    <property type="entry name" value="Phasin"/>
    <property type="match status" value="1"/>
</dbReference>
<dbReference type="InterPro" id="IPR008769">
    <property type="entry name" value="PhaF_PhaI"/>
</dbReference>
<sequence>MSDLFKKAISLGWGLTIVSKEKVEKAVEDLVSRGELAPSESKALIDRLIERGAEEQSQFKTLIREQISRILQELEVPTQNDVASLEQRVALLEKQVAELEKEKAALTGSSDAEEANRLD</sequence>
<accession>A0A222WH40</accession>
<dbReference type="PANTHER" id="PTHR38664">
    <property type="entry name" value="SLR0058 PROTEIN"/>
    <property type="match status" value="1"/>
</dbReference>
<evidence type="ECO:0000313" key="3">
    <source>
        <dbReference type="Proteomes" id="UP000214666"/>
    </source>
</evidence>
<dbReference type="EMBL" id="CP020028">
    <property type="protein sequence ID" value="ASR45495.1"/>
    <property type="molecule type" value="Genomic_DNA"/>
</dbReference>
<keyword evidence="1" id="KW-0175">Coiled coil</keyword>
<proteinExistence type="predicted"/>
<evidence type="ECO:0000256" key="1">
    <source>
        <dbReference type="SAM" id="Coils"/>
    </source>
</evidence>
<dbReference type="KEGG" id="pkb:B4V02_01615"/>
<reference evidence="2 3" key="1">
    <citation type="submission" date="2017-03" db="EMBL/GenBank/DDBJ databases">
        <title>Complete genome sequence of Paenibacillus Kribbensis producing bioflocculants.</title>
        <authorList>
            <person name="Lee H.-G."/>
            <person name="Oh H.-M."/>
        </authorList>
    </citation>
    <scope>NUCLEOTIDE SEQUENCE [LARGE SCALE GENOMIC DNA]</scope>
    <source>
        <strain evidence="2 3">AM49</strain>
    </source>
</reference>
<protein>
    <submittedName>
        <fullName evidence="2">Polyhydroxyalkanoate synthesis regulator</fullName>
    </submittedName>
</protein>
<feature type="coiled-coil region" evidence="1">
    <location>
        <begin position="82"/>
        <end position="116"/>
    </location>
</feature>
<dbReference type="PANTHER" id="PTHR38664:SF1">
    <property type="entry name" value="SLR0058 PROTEIN"/>
    <property type="match status" value="1"/>
</dbReference>
<dbReference type="NCBIfam" id="NF047773">
    <property type="entry name" value="phas_rel_Lepto"/>
    <property type="match status" value="1"/>
</dbReference>
<organism evidence="2 3">
    <name type="scientific">Paenibacillus kribbensis</name>
    <dbReference type="NCBI Taxonomy" id="172713"/>
    <lineage>
        <taxon>Bacteria</taxon>
        <taxon>Bacillati</taxon>
        <taxon>Bacillota</taxon>
        <taxon>Bacilli</taxon>
        <taxon>Bacillales</taxon>
        <taxon>Paenibacillaceae</taxon>
        <taxon>Paenibacillus</taxon>
    </lineage>
</organism>
<dbReference type="RefSeq" id="WP_007432830.1">
    <property type="nucleotide sequence ID" value="NZ_CP020028.1"/>
</dbReference>
<evidence type="ECO:0000313" key="2">
    <source>
        <dbReference type="EMBL" id="ASR45495.1"/>
    </source>
</evidence>
<dbReference type="OrthoDB" id="191894at2"/>